<protein>
    <recommendedName>
        <fullName evidence="2">Lipoprotein</fullName>
    </recommendedName>
</protein>
<dbReference type="AlphaFoldDB" id="A0AAT9H3G4"/>
<organism evidence="1">
    <name type="scientific">Flavobacterium sp. CFS9</name>
    <dbReference type="NCBI Taxonomy" id="3143118"/>
    <lineage>
        <taxon>Bacteria</taxon>
        <taxon>Pseudomonadati</taxon>
        <taxon>Bacteroidota</taxon>
        <taxon>Flavobacteriia</taxon>
        <taxon>Flavobacteriales</taxon>
        <taxon>Flavobacteriaceae</taxon>
        <taxon>Flavobacterium</taxon>
    </lineage>
</organism>
<reference evidence="1" key="1">
    <citation type="submission" date="2024-05" db="EMBL/GenBank/DDBJ databases">
        <title>Whole-Genome Sequence of CFS9, a Potential Fish Probiotic Isolated from the Body Surface of Silurus asotus.</title>
        <authorList>
            <person name="Kojima M."/>
            <person name="Tobioka K."/>
            <person name="Yokota K."/>
            <person name="Nakatani H."/>
            <person name="Hori K."/>
            <person name="Tamaru Y."/>
            <person name="Okazaki F."/>
        </authorList>
    </citation>
    <scope>NUCLEOTIDE SEQUENCE</scope>
    <source>
        <strain evidence="1">CFS9</strain>
    </source>
</reference>
<accession>A0AAT9H3G4</accession>
<gene>
    <name evidence="1" type="ORF">CFS9_27030</name>
</gene>
<name>A0AAT9H3G4_9FLAO</name>
<proteinExistence type="predicted"/>
<evidence type="ECO:0008006" key="2">
    <source>
        <dbReference type="Google" id="ProtNLM"/>
    </source>
</evidence>
<evidence type="ECO:0000313" key="1">
    <source>
        <dbReference type="EMBL" id="BFM44062.1"/>
    </source>
</evidence>
<dbReference type="EMBL" id="AP031573">
    <property type="protein sequence ID" value="BFM44062.1"/>
    <property type="molecule type" value="Genomic_DNA"/>
</dbReference>
<dbReference type="PROSITE" id="PS51257">
    <property type="entry name" value="PROKAR_LIPOPROTEIN"/>
    <property type="match status" value="1"/>
</dbReference>
<dbReference type="RefSeq" id="WP_369615209.1">
    <property type="nucleotide sequence ID" value="NZ_AP031573.1"/>
</dbReference>
<sequence length="187" mass="21493">MKSIILKAVILFIVFSVSCGKEKNAVIEVENVIKSAEILTFKDLSNQQKQQLEYCCSYYQSNWHDGISFKKENAYFVKAKIDNNLLASLTESNTFSKTELLNYGNTYLYGKYHNRWGFIGDENDTIFETEKFEGHRIIEITRNGNIDEVIVGPLVEKPKKMYIEISDSKNYPNLTPEYIIASSSSKN</sequence>